<organism evidence="3 4">
    <name type="scientific">Mycena venus</name>
    <dbReference type="NCBI Taxonomy" id="2733690"/>
    <lineage>
        <taxon>Eukaryota</taxon>
        <taxon>Fungi</taxon>
        <taxon>Dikarya</taxon>
        <taxon>Basidiomycota</taxon>
        <taxon>Agaricomycotina</taxon>
        <taxon>Agaricomycetes</taxon>
        <taxon>Agaricomycetidae</taxon>
        <taxon>Agaricales</taxon>
        <taxon>Marasmiineae</taxon>
        <taxon>Mycenaceae</taxon>
        <taxon>Mycena</taxon>
    </lineage>
</organism>
<reference evidence="3" key="1">
    <citation type="submission" date="2020-05" db="EMBL/GenBank/DDBJ databases">
        <title>Mycena genomes resolve the evolution of fungal bioluminescence.</title>
        <authorList>
            <person name="Tsai I.J."/>
        </authorList>
    </citation>
    <scope>NUCLEOTIDE SEQUENCE</scope>
    <source>
        <strain evidence="3">CCC161011</strain>
    </source>
</reference>
<evidence type="ECO:0000256" key="1">
    <source>
        <dbReference type="SAM" id="MobiDB-lite"/>
    </source>
</evidence>
<dbReference type="Pfam" id="PF18718">
    <property type="entry name" value="CxC5"/>
    <property type="match status" value="1"/>
</dbReference>
<feature type="domain" description="CxC5 like cysteine cluster associated with KDZ" evidence="2">
    <location>
        <begin position="124"/>
        <end position="246"/>
    </location>
</feature>
<feature type="compositionally biased region" description="Polar residues" evidence="1">
    <location>
        <begin position="365"/>
        <end position="375"/>
    </location>
</feature>
<dbReference type="AlphaFoldDB" id="A0A8H6Z365"/>
<proteinExistence type="predicted"/>
<feature type="region of interest" description="Disordered" evidence="1">
    <location>
        <begin position="338"/>
        <end position="375"/>
    </location>
</feature>
<accession>A0A8H6Z365</accession>
<keyword evidence="4" id="KW-1185">Reference proteome</keyword>
<evidence type="ECO:0000313" key="4">
    <source>
        <dbReference type="Proteomes" id="UP000620124"/>
    </source>
</evidence>
<name>A0A8H6Z365_9AGAR</name>
<evidence type="ECO:0000313" key="3">
    <source>
        <dbReference type="EMBL" id="KAF7371760.1"/>
    </source>
</evidence>
<dbReference type="EMBL" id="JACAZI010000001">
    <property type="protein sequence ID" value="KAF7371760.1"/>
    <property type="molecule type" value="Genomic_DNA"/>
</dbReference>
<evidence type="ECO:0000259" key="2">
    <source>
        <dbReference type="Pfam" id="PF18718"/>
    </source>
</evidence>
<protein>
    <recommendedName>
        <fullName evidence="2">CxC5 like cysteine cluster associated with KDZ domain-containing protein</fullName>
    </recommendedName>
</protein>
<gene>
    <name evidence="3" type="ORF">MVEN_00032600</name>
</gene>
<comment type="caution">
    <text evidence="3">The sequence shown here is derived from an EMBL/GenBank/DDBJ whole genome shotgun (WGS) entry which is preliminary data.</text>
</comment>
<dbReference type="OrthoDB" id="2527272at2759"/>
<dbReference type="InterPro" id="IPR041539">
    <property type="entry name" value="CxC5"/>
</dbReference>
<sequence>MATTVRDLILILQIFFPAELSIHKAFYVLGVIISVYPLLRLHLNQRRQPHQPVRSAWTTGILGILKAAFECEDNYPPIWASGIDRGDEYAQNICDELSPLYQMLGLDPHNLAAPSPDSLFTAPRITLCTLRLSCMFCPAGDLNIVPTLRRRVDSQIVWVLDEHFCWVEADLVIAHCATCRADYFPDRVTYKDDQNRRRQRLELAPEYLRVSKHGIWVHKRISLSQENAVQRFHAGWSNFADWVNDTTQTKRKFTYRQSQRLFIEHFARRLLLFHNRHDFSCEAHPSTRLLAEAIRAAIGVNEGVLDAAMKQGCTGCTHLKRYRSDLIAEGAVLGGDQDVAGLEDEGGDEVNNDNGNPAGGLALPPQQNASLQGAP</sequence>
<dbReference type="Proteomes" id="UP000620124">
    <property type="component" value="Unassembled WGS sequence"/>
</dbReference>
<feature type="compositionally biased region" description="Acidic residues" evidence="1">
    <location>
        <begin position="341"/>
        <end position="351"/>
    </location>
</feature>